<dbReference type="AlphaFoldDB" id="A0A0C9ZXM6"/>
<evidence type="ECO:0000313" key="2">
    <source>
        <dbReference type="Proteomes" id="UP000054485"/>
    </source>
</evidence>
<accession>A0A0C9ZXM6</accession>
<dbReference type="EMBL" id="KN835788">
    <property type="protein sequence ID" value="KIK34231.1"/>
    <property type="molecule type" value="Genomic_DNA"/>
</dbReference>
<protein>
    <submittedName>
        <fullName evidence="1">Uncharacterized protein</fullName>
    </submittedName>
</protein>
<proteinExistence type="predicted"/>
<dbReference type="InParanoid" id="A0A0C9ZXM6"/>
<keyword evidence="2" id="KW-1185">Reference proteome</keyword>
<name>A0A0C9ZXM6_9AGAM</name>
<dbReference type="Proteomes" id="UP000054485">
    <property type="component" value="Unassembled WGS sequence"/>
</dbReference>
<gene>
    <name evidence="1" type="ORF">CY34DRAFT_813070</name>
</gene>
<organism evidence="1 2">
    <name type="scientific">Suillus luteus UH-Slu-Lm8-n1</name>
    <dbReference type="NCBI Taxonomy" id="930992"/>
    <lineage>
        <taxon>Eukaryota</taxon>
        <taxon>Fungi</taxon>
        <taxon>Dikarya</taxon>
        <taxon>Basidiomycota</taxon>
        <taxon>Agaricomycotina</taxon>
        <taxon>Agaricomycetes</taxon>
        <taxon>Agaricomycetidae</taxon>
        <taxon>Boletales</taxon>
        <taxon>Suillineae</taxon>
        <taxon>Suillaceae</taxon>
        <taxon>Suillus</taxon>
    </lineage>
</organism>
<evidence type="ECO:0000313" key="1">
    <source>
        <dbReference type="EMBL" id="KIK34231.1"/>
    </source>
</evidence>
<reference evidence="2" key="2">
    <citation type="submission" date="2015-01" db="EMBL/GenBank/DDBJ databases">
        <title>Evolutionary Origins and Diversification of the Mycorrhizal Mutualists.</title>
        <authorList>
            <consortium name="DOE Joint Genome Institute"/>
            <consortium name="Mycorrhizal Genomics Consortium"/>
            <person name="Kohler A."/>
            <person name="Kuo A."/>
            <person name="Nagy L.G."/>
            <person name="Floudas D."/>
            <person name="Copeland A."/>
            <person name="Barry K.W."/>
            <person name="Cichocki N."/>
            <person name="Veneault-Fourrey C."/>
            <person name="LaButti K."/>
            <person name="Lindquist E.A."/>
            <person name="Lipzen A."/>
            <person name="Lundell T."/>
            <person name="Morin E."/>
            <person name="Murat C."/>
            <person name="Riley R."/>
            <person name="Ohm R."/>
            <person name="Sun H."/>
            <person name="Tunlid A."/>
            <person name="Henrissat B."/>
            <person name="Grigoriev I.V."/>
            <person name="Hibbett D.S."/>
            <person name="Martin F."/>
        </authorList>
    </citation>
    <scope>NUCLEOTIDE SEQUENCE [LARGE SCALE GENOMIC DNA]</scope>
    <source>
        <strain evidence="2">UH-Slu-Lm8-n1</strain>
    </source>
</reference>
<dbReference type="HOGENOM" id="CLU_2428544_0_0_1"/>
<reference evidence="1 2" key="1">
    <citation type="submission" date="2014-04" db="EMBL/GenBank/DDBJ databases">
        <authorList>
            <consortium name="DOE Joint Genome Institute"/>
            <person name="Kuo A."/>
            <person name="Ruytinx J."/>
            <person name="Rineau F."/>
            <person name="Colpaert J."/>
            <person name="Kohler A."/>
            <person name="Nagy L.G."/>
            <person name="Floudas D."/>
            <person name="Copeland A."/>
            <person name="Barry K.W."/>
            <person name="Cichocki N."/>
            <person name="Veneault-Fourrey C."/>
            <person name="LaButti K."/>
            <person name="Lindquist E.A."/>
            <person name="Lipzen A."/>
            <person name="Lundell T."/>
            <person name="Morin E."/>
            <person name="Murat C."/>
            <person name="Sun H."/>
            <person name="Tunlid A."/>
            <person name="Henrissat B."/>
            <person name="Grigoriev I.V."/>
            <person name="Hibbett D.S."/>
            <person name="Martin F."/>
            <person name="Nordberg H.P."/>
            <person name="Cantor M.N."/>
            <person name="Hua S.X."/>
        </authorList>
    </citation>
    <scope>NUCLEOTIDE SEQUENCE [LARGE SCALE GENOMIC DNA]</scope>
    <source>
        <strain evidence="1 2">UH-Slu-Lm8-n1</strain>
    </source>
</reference>
<sequence length="91" mass="9949">MRHAARQVRIPGSGGLISEFLTQARFEPLGIMLQASISIGRTHDGTLLLERLTQINMANSLHSTISGPQADHGVHESLVSMHLEGRRTPNK</sequence>